<dbReference type="EMBL" id="JAWSTH010000042">
    <property type="protein sequence ID" value="MDW5595858.1"/>
    <property type="molecule type" value="Genomic_DNA"/>
</dbReference>
<feature type="region of interest" description="Disordered" evidence="1">
    <location>
        <begin position="25"/>
        <end position="46"/>
    </location>
</feature>
<keyword evidence="4" id="KW-1185">Reference proteome</keyword>
<evidence type="ECO:0000256" key="2">
    <source>
        <dbReference type="SAM" id="SignalP"/>
    </source>
</evidence>
<dbReference type="Proteomes" id="UP001284601">
    <property type="component" value="Unassembled WGS sequence"/>
</dbReference>
<name>A0ABU4HRE7_9ACTN</name>
<protein>
    <recommendedName>
        <fullName evidence="5">Glucose/Sorbosone dehydrogenase domain-containing protein</fullName>
    </recommendedName>
</protein>
<feature type="signal peptide" evidence="2">
    <location>
        <begin position="1"/>
        <end position="26"/>
    </location>
</feature>
<feature type="chain" id="PRO_5045883006" description="Glucose/Sorbosone dehydrogenase domain-containing protein" evidence="2">
    <location>
        <begin position="27"/>
        <end position="338"/>
    </location>
</feature>
<dbReference type="Gene3D" id="2.120.10.30">
    <property type="entry name" value="TolB, C-terminal domain"/>
    <property type="match status" value="1"/>
</dbReference>
<reference evidence="4" key="1">
    <citation type="submission" date="2023-07" db="EMBL/GenBank/DDBJ databases">
        <title>Conexibacter stalactiti sp. nov., isolated from stalactites in a lava cave and emended description of the genus Conexibacter.</title>
        <authorList>
            <person name="Lee S.D."/>
        </authorList>
    </citation>
    <scope>NUCLEOTIDE SEQUENCE [LARGE SCALE GENOMIC DNA]</scope>
    <source>
        <strain evidence="4">KCTC 39840</strain>
    </source>
</reference>
<keyword evidence="2" id="KW-0732">Signal</keyword>
<evidence type="ECO:0000313" key="4">
    <source>
        <dbReference type="Proteomes" id="UP001284601"/>
    </source>
</evidence>
<proteinExistence type="predicted"/>
<gene>
    <name evidence="3" type="ORF">R7226_16030</name>
</gene>
<dbReference type="InterPro" id="IPR011042">
    <property type="entry name" value="6-blade_b-propeller_TolB-like"/>
</dbReference>
<evidence type="ECO:0000256" key="1">
    <source>
        <dbReference type="SAM" id="MobiDB-lite"/>
    </source>
</evidence>
<evidence type="ECO:0008006" key="5">
    <source>
        <dbReference type="Google" id="ProtNLM"/>
    </source>
</evidence>
<comment type="caution">
    <text evidence="3">The sequence shown here is derived from an EMBL/GenBank/DDBJ whole genome shotgun (WGS) entry which is preliminary data.</text>
</comment>
<dbReference type="RefSeq" id="WP_318598202.1">
    <property type="nucleotide sequence ID" value="NZ_JAWSTH010000042.1"/>
</dbReference>
<accession>A0ABU4HRE7</accession>
<evidence type="ECO:0000313" key="3">
    <source>
        <dbReference type="EMBL" id="MDW5595858.1"/>
    </source>
</evidence>
<reference evidence="3 4" key="2">
    <citation type="submission" date="2023-10" db="EMBL/GenBank/DDBJ databases">
        <authorList>
            <person name="Han X.F."/>
        </authorList>
    </citation>
    <scope>NUCLEOTIDE SEQUENCE [LARGE SCALE GENOMIC DNA]</scope>
    <source>
        <strain evidence="3 4">KCTC 39840</strain>
    </source>
</reference>
<sequence>MKRSRIACAAVLTLALAPLGAGTASAARRAQGPPPPPKATGGKKVTTVAQGVPTPTQFAFGRGTVFVAGAGAEDGSAPGGIYTLAGGRATRVKGSPRMVFGLAFSGGTLYASSGPTIVAARGWNGKTFSGGFKTIFTGPKGFTGFNGIAIGPDGLIYAGVSMAEKGDSKKVDAPFAQSIVTLTTDGRDLRSYATGLRQPWMLTFAPGADTPLATALGQENLGRKQPPDYVIAPADGDDYGFPSCNWSKPAACADFARPLSLLPAHSSPMGIGVIGQKVYLALFTGTGRGPQVVSVPLAGGDKTTPLLNGFAAPVVALGTNGGWVYAGDVTGAIYRVKG</sequence>
<dbReference type="InterPro" id="IPR011041">
    <property type="entry name" value="Quinoprot_gluc/sorb_DH_b-prop"/>
</dbReference>
<organism evidence="3 4">
    <name type="scientific">Conexibacter stalactiti</name>
    <dbReference type="NCBI Taxonomy" id="1940611"/>
    <lineage>
        <taxon>Bacteria</taxon>
        <taxon>Bacillati</taxon>
        <taxon>Actinomycetota</taxon>
        <taxon>Thermoleophilia</taxon>
        <taxon>Solirubrobacterales</taxon>
        <taxon>Conexibacteraceae</taxon>
        <taxon>Conexibacter</taxon>
    </lineage>
</organism>
<dbReference type="SUPFAM" id="SSF50952">
    <property type="entry name" value="Soluble quinoprotein glucose dehydrogenase"/>
    <property type="match status" value="1"/>
</dbReference>